<feature type="signal peptide" evidence="1">
    <location>
        <begin position="1"/>
        <end position="27"/>
    </location>
</feature>
<accession>A0ABS3AG83</accession>
<feature type="chain" id="PRO_5046699338" evidence="1">
    <location>
        <begin position="28"/>
        <end position="136"/>
    </location>
</feature>
<dbReference type="PROSITE" id="PS51257">
    <property type="entry name" value="PROKAR_LIPOPROTEIN"/>
    <property type="match status" value="1"/>
</dbReference>
<proteinExistence type="predicted"/>
<dbReference type="Proteomes" id="UP000772591">
    <property type="component" value="Unassembled WGS sequence"/>
</dbReference>
<name>A0ABS3AG83_9PSED</name>
<dbReference type="RefSeq" id="WP_205892813.1">
    <property type="nucleotide sequence ID" value="NZ_JADEVO010000015.1"/>
</dbReference>
<evidence type="ECO:0000313" key="2">
    <source>
        <dbReference type="EMBL" id="MBN3966177.1"/>
    </source>
</evidence>
<evidence type="ECO:0000256" key="1">
    <source>
        <dbReference type="SAM" id="SignalP"/>
    </source>
</evidence>
<evidence type="ECO:0000313" key="3">
    <source>
        <dbReference type="Proteomes" id="UP000772591"/>
    </source>
</evidence>
<organism evidence="2 3">
    <name type="scientific">Pseudomonas gregormendelii</name>
    <dbReference type="NCBI Taxonomy" id="1628277"/>
    <lineage>
        <taxon>Bacteria</taxon>
        <taxon>Pseudomonadati</taxon>
        <taxon>Pseudomonadota</taxon>
        <taxon>Gammaproteobacteria</taxon>
        <taxon>Pseudomonadales</taxon>
        <taxon>Pseudomonadaceae</taxon>
        <taxon>Pseudomonas</taxon>
    </lineage>
</organism>
<gene>
    <name evidence="2" type="ORF">IMW75_12935</name>
</gene>
<reference evidence="2 3" key="1">
    <citation type="journal article" date="2021" name="Int. J. Syst. Evol. Microbiol.">
        <title>Pseudomonas piscium sp. nov., Pseudomonas pisciculturae sp. nov., Pseudomonas mucoides sp. nov. and Pseudomonas neuropathica sp. nov. isolated from rainbow trout.</title>
        <authorList>
            <person name="Duman M."/>
            <person name="Mulet M."/>
            <person name="Altun S."/>
            <person name="Saticioglu I.B."/>
            <person name="Gomila M."/>
            <person name="Lalucat J."/>
            <person name="Garcia-Valdes E."/>
        </authorList>
    </citation>
    <scope>NUCLEOTIDE SEQUENCE [LARGE SCALE GENOMIC DNA]</scope>
    <source>
        <strain evidence="2 3">LMG 28632</strain>
    </source>
</reference>
<dbReference type="EMBL" id="JADEVO010000015">
    <property type="protein sequence ID" value="MBN3966177.1"/>
    <property type="molecule type" value="Genomic_DNA"/>
</dbReference>
<sequence length="136" mass="14906">MNPNKVLRNSALLAVLSISCTAFSAHAENEYFTASISKEGKVLSQSSEWIDSVKYFSQKDWFANYEINFKPDTYKEAPAFCSASTTASEGEDDLLYGIAKLGAAPRQDRVTVITSYMGKAGPSGDTSQSFMLICFK</sequence>
<protein>
    <submittedName>
        <fullName evidence="2">Uncharacterized protein</fullName>
    </submittedName>
</protein>
<keyword evidence="3" id="KW-1185">Reference proteome</keyword>
<comment type="caution">
    <text evidence="2">The sequence shown here is derived from an EMBL/GenBank/DDBJ whole genome shotgun (WGS) entry which is preliminary data.</text>
</comment>
<keyword evidence="1" id="KW-0732">Signal</keyword>